<dbReference type="GO" id="GO:0003677">
    <property type="term" value="F:DNA binding"/>
    <property type="evidence" value="ECO:0007669"/>
    <property type="project" value="UniProtKB-KW"/>
</dbReference>
<sequence>MQINKVKITEKEIEKNCLLTVSQTAKYLNISKKTLYAFIYGRKLPFIKLPTALPNAGARKQYDQYRFSVFDLDNFIQNNRVISFDEGIKKIKLPY</sequence>
<keyword evidence="2" id="KW-0238">DNA-binding</keyword>
<evidence type="ECO:0000313" key="3">
    <source>
        <dbReference type="Proteomes" id="UP000319296"/>
    </source>
</evidence>
<gene>
    <name evidence="2" type="ORF">EVG15_10360</name>
</gene>
<reference evidence="2 3" key="1">
    <citation type="journal article" date="2019" name="ISME J.">
        <title>Insights into ecological role of a new deltaproteobacterial order Candidatus Acidulodesulfobacterales by metagenomics and metatranscriptomics.</title>
        <authorList>
            <person name="Tan S."/>
            <person name="Liu J."/>
            <person name="Fang Y."/>
            <person name="Hedlund B.P."/>
            <person name="Lian Z.H."/>
            <person name="Huang L.Y."/>
            <person name="Li J.T."/>
            <person name="Huang L.N."/>
            <person name="Li W.J."/>
            <person name="Jiang H.C."/>
            <person name="Dong H.L."/>
            <person name="Shu W.S."/>
        </authorList>
    </citation>
    <scope>NUCLEOTIDE SEQUENCE [LARGE SCALE GENOMIC DNA]</scope>
    <source>
        <strain evidence="2">AP1</strain>
    </source>
</reference>
<organism evidence="2 3">
    <name type="scientific">Candidatus Acididesulfobacter diazotrophicus</name>
    <dbReference type="NCBI Taxonomy" id="2597226"/>
    <lineage>
        <taxon>Bacteria</taxon>
        <taxon>Deltaproteobacteria</taxon>
        <taxon>Candidatus Acidulodesulfobacterales</taxon>
        <taxon>Candidatus Acididesulfobacter</taxon>
    </lineage>
</organism>
<feature type="domain" description="Helix-turn-helix" evidence="1">
    <location>
        <begin position="18"/>
        <end position="80"/>
    </location>
</feature>
<protein>
    <submittedName>
        <fullName evidence="2">DNA-binding protein</fullName>
    </submittedName>
</protein>
<dbReference type="AlphaFoldDB" id="A0A519BJY1"/>
<dbReference type="EMBL" id="SGBB01000031">
    <property type="protein sequence ID" value="RZD17572.1"/>
    <property type="molecule type" value="Genomic_DNA"/>
</dbReference>
<comment type="caution">
    <text evidence="2">The sequence shown here is derived from an EMBL/GenBank/DDBJ whole genome shotgun (WGS) entry which is preliminary data.</text>
</comment>
<evidence type="ECO:0000313" key="2">
    <source>
        <dbReference type="EMBL" id="RZD17572.1"/>
    </source>
</evidence>
<accession>A0A519BJY1</accession>
<dbReference type="Pfam" id="PF12728">
    <property type="entry name" value="HTH_17"/>
    <property type="match status" value="1"/>
</dbReference>
<dbReference type="InterPro" id="IPR041657">
    <property type="entry name" value="HTH_17"/>
</dbReference>
<proteinExistence type="predicted"/>
<name>A0A519BJY1_9DELT</name>
<dbReference type="Proteomes" id="UP000319296">
    <property type="component" value="Unassembled WGS sequence"/>
</dbReference>
<evidence type="ECO:0000259" key="1">
    <source>
        <dbReference type="Pfam" id="PF12728"/>
    </source>
</evidence>